<proteinExistence type="predicted"/>
<accession>A0AAE0NX19</accession>
<dbReference type="Proteomes" id="UP001281003">
    <property type="component" value="Unassembled WGS sequence"/>
</dbReference>
<evidence type="ECO:0000313" key="1">
    <source>
        <dbReference type="EMBL" id="KAK3389025.1"/>
    </source>
</evidence>
<protein>
    <submittedName>
        <fullName evidence="1">Uncharacterized protein</fullName>
    </submittedName>
</protein>
<comment type="caution">
    <text evidence="1">The sequence shown here is derived from an EMBL/GenBank/DDBJ whole genome shotgun (WGS) entry which is preliminary data.</text>
</comment>
<name>A0AAE0NX19_SORBR</name>
<reference evidence="1" key="2">
    <citation type="submission" date="2023-07" db="EMBL/GenBank/DDBJ databases">
        <authorList>
            <consortium name="Lawrence Berkeley National Laboratory"/>
            <person name="Haridas S."/>
            <person name="Hensen N."/>
            <person name="Bonometti L."/>
            <person name="Westerberg I."/>
            <person name="Brannstrom I.O."/>
            <person name="Guillou S."/>
            <person name="Cros-Aarteil S."/>
            <person name="Calhoun S."/>
            <person name="Kuo A."/>
            <person name="Mondo S."/>
            <person name="Pangilinan J."/>
            <person name="Riley R."/>
            <person name="LaButti K."/>
            <person name="Andreopoulos B."/>
            <person name="Lipzen A."/>
            <person name="Chen C."/>
            <person name="Yanf M."/>
            <person name="Daum C."/>
            <person name="Ng V."/>
            <person name="Clum A."/>
            <person name="Steindorff A."/>
            <person name="Ohm R."/>
            <person name="Martin F."/>
            <person name="Silar P."/>
            <person name="Natvig D."/>
            <person name="Lalanne C."/>
            <person name="Gautier V."/>
            <person name="Ament-velasquez S.L."/>
            <person name="Kruys A."/>
            <person name="Hutchinson M.I."/>
            <person name="Powell A.J."/>
            <person name="Barry K."/>
            <person name="Miller A.N."/>
            <person name="Grigoriev I.V."/>
            <person name="Debuchy R."/>
            <person name="Gladieux P."/>
            <person name="Thoren M.H."/>
            <person name="Johannesson H."/>
        </authorList>
    </citation>
    <scope>NUCLEOTIDE SEQUENCE</scope>
    <source>
        <strain evidence="1">FGSC 1904</strain>
    </source>
</reference>
<dbReference type="EMBL" id="JAUTDP010000014">
    <property type="protein sequence ID" value="KAK3389025.1"/>
    <property type="molecule type" value="Genomic_DNA"/>
</dbReference>
<organism evidence="1 2">
    <name type="scientific">Sordaria brevicollis</name>
    <dbReference type="NCBI Taxonomy" id="83679"/>
    <lineage>
        <taxon>Eukaryota</taxon>
        <taxon>Fungi</taxon>
        <taxon>Dikarya</taxon>
        <taxon>Ascomycota</taxon>
        <taxon>Pezizomycotina</taxon>
        <taxon>Sordariomycetes</taxon>
        <taxon>Sordariomycetidae</taxon>
        <taxon>Sordariales</taxon>
        <taxon>Sordariaceae</taxon>
        <taxon>Sordaria</taxon>
    </lineage>
</organism>
<evidence type="ECO:0000313" key="2">
    <source>
        <dbReference type="Proteomes" id="UP001281003"/>
    </source>
</evidence>
<dbReference type="AlphaFoldDB" id="A0AAE0NX19"/>
<keyword evidence="2" id="KW-1185">Reference proteome</keyword>
<reference evidence="1" key="1">
    <citation type="journal article" date="2023" name="Mol. Phylogenet. Evol.">
        <title>Genome-scale phylogeny and comparative genomics of the fungal order Sordariales.</title>
        <authorList>
            <person name="Hensen N."/>
            <person name="Bonometti L."/>
            <person name="Westerberg I."/>
            <person name="Brannstrom I.O."/>
            <person name="Guillou S."/>
            <person name="Cros-Aarteil S."/>
            <person name="Calhoun S."/>
            <person name="Haridas S."/>
            <person name="Kuo A."/>
            <person name="Mondo S."/>
            <person name="Pangilinan J."/>
            <person name="Riley R."/>
            <person name="LaButti K."/>
            <person name="Andreopoulos B."/>
            <person name="Lipzen A."/>
            <person name="Chen C."/>
            <person name="Yan M."/>
            <person name="Daum C."/>
            <person name="Ng V."/>
            <person name="Clum A."/>
            <person name="Steindorff A."/>
            <person name="Ohm R.A."/>
            <person name="Martin F."/>
            <person name="Silar P."/>
            <person name="Natvig D.O."/>
            <person name="Lalanne C."/>
            <person name="Gautier V."/>
            <person name="Ament-Velasquez S.L."/>
            <person name="Kruys A."/>
            <person name="Hutchinson M.I."/>
            <person name="Powell A.J."/>
            <person name="Barry K."/>
            <person name="Miller A.N."/>
            <person name="Grigoriev I.V."/>
            <person name="Debuchy R."/>
            <person name="Gladieux P."/>
            <person name="Hiltunen Thoren M."/>
            <person name="Johannesson H."/>
        </authorList>
    </citation>
    <scope>NUCLEOTIDE SEQUENCE</scope>
    <source>
        <strain evidence="1">FGSC 1904</strain>
    </source>
</reference>
<gene>
    <name evidence="1" type="ORF">B0T20DRAFT_92030</name>
</gene>
<sequence>MMDMVYTNGVLNLGAILGEESHGLEYLRNPLSIMPCVVTPAPNVWHGVGEVNHSFLNVQDDFDFVIPSAPLYKRGWTLQERSLSTRTFAVSSFIGNA</sequence>